<evidence type="ECO:0000256" key="14">
    <source>
        <dbReference type="SAM" id="SignalP"/>
    </source>
</evidence>
<dbReference type="InterPro" id="IPR036728">
    <property type="entry name" value="PBP_GOBP_sf"/>
</dbReference>
<dbReference type="KEGG" id="dqu:106749805"/>
<dbReference type="GO" id="GO:0005550">
    <property type="term" value="F:pheromone binding"/>
    <property type="evidence" value="ECO:0007669"/>
    <property type="project" value="UniProtKB-KW"/>
</dbReference>
<gene>
    <name evidence="16" type="primary">LOC106749805</name>
</gene>
<dbReference type="InterPro" id="IPR006170">
    <property type="entry name" value="PBP/GOBP"/>
</dbReference>
<protein>
    <recommendedName>
        <fullName evidence="4">Pheromone-binding protein Gp-9</fullName>
    </recommendedName>
    <alternativeName>
        <fullName evidence="13">Putative odorant-binding protein Gp-9</fullName>
    </alternativeName>
</protein>
<evidence type="ECO:0000256" key="7">
    <source>
        <dbReference type="ARBA" id="ARBA00022525"/>
    </source>
</evidence>
<dbReference type="OrthoDB" id="6595846at2759"/>
<sequence length="156" mass="17422">MKVLAFCACSLALASFSSAGTTGERLKQALSNEDSFDTCMSENNMTTLDFYTKSEIIDNEYAKPGNEEKRRQNGCTLECLLREEGLMVGSEIKEHKVHAEISRKMDGNPKEAKAHKIARDCIREVSGITQECEKGFSLFVCIVKATHKATKHDEHE</sequence>
<evidence type="ECO:0000256" key="8">
    <source>
        <dbReference type="ARBA" id="ARBA00022610"/>
    </source>
</evidence>
<comment type="subcellular location">
    <subcellularLocation>
        <location evidence="1">Secreted</location>
    </subcellularLocation>
</comment>
<evidence type="ECO:0000256" key="1">
    <source>
        <dbReference type="ARBA" id="ARBA00004613"/>
    </source>
</evidence>
<evidence type="ECO:0000256" key="3">
    <source>
        <dbReference type="ARBA" id="ARBA00011738"/>
    </source>
</evidence>
<accession>A0A6P3Y2Q3</accession>
<comment type="subunit">
    <text evidence="3">Homodimer.</text>
</comment>
<name>A0A6P3Y2Q3_DINQU</name>
<evidence type="ECO:0000313" key="16">
    <source>
        <dbReference type="RefSeq" id="XP_014485141.1"/>
    </source>
</evidence>
<evidence type="ECO:0000256" key="4">
    <source>
        <dbReference type="ARBA" id="ARBA00018422"/>
    </source>
</evidence>
<dbReference type="GO" id="GO:0019236">
    <property type="term" value="P:response to pheromone"/>
    <property type="evidence" value="ECO:0007669"/>
    <property type="project" value="UniProtKB-KW"/>
</dbReference>
<organism evidence="15 16">
    <name type="scientific">Dinoponera quadriceps</name>
    <name type="common">South American ant</name>
    <dbReference type="NCBI Taxonomy" id="609295"/>
    <lineage>
        <taxon>Eukaryota</taxon>
        <taxon>Metazoa</taxon>
        <taxon>Ecdysozoa</taxon>
        <taxon>Arthropoda</taxon>
        <taxon>Hexapoda</taxon>
        <taxon>Insecta</taxon>
        <taxon>Pterygota</taxon>
        <taxon>Neoptera</taxon>
        <taxon>Endopterygota</taxon>
        <taxon>Hymenoptera</taxon>
        <taxon>Apocrita</taxon>
        <taxon>Aculeata</taxon>
        <taxon>Formicoidea</taxon>
        <taxon>Formicidae</taxon>
        <taxon>Ponerinae</taxon>
        <taxon>Ponerini</taxon>
        <taxon>Dinoponera</taxon>
    </lineage>
</organism>
<evidence type="ECO:0000256" key="9">
    <source>
        <dbReference type="ARBA" id="ARBA00022729"/>
    </source>
</evidence>
<evidence type="ECO:0000256" key="5">
    <source>
        <dbReference type="ARBA" id="ARBA00022448"/>
    </source>
</evidence>
<dbReference type="Gene3D" id="1.10.238.20">
    <property type="entry name" value="Pheromone/general odorant binding protein domain"/>
    <property type="match status" value="1"/>
</dbReference>
<dbReference type="PRINTS" id="PR02007">
    <property type="entry name" value="ODORANTBPGP9"/>
</dbReference>
<dbReference type="GO" id="GO:0005615">
    <property type="term" value="C:extracellular space"/>
    <property type="evidence" value="ECO:0007669"/>
    <property type="project" value="InterPro"/>
</dbReference>
<dbReference type="Proteomes" id="UP000515204">
    <property type="component" value="Unplaced"/>
</dbReference>
<dbReference type="RefSeq" id="XP_014485141.1">
    <property type="nucleotide sequence ID" value="XM_014629655.1"/>
</dbReference>
<evidence type="ECO:0000256" key="12">
    <source>
        <dbReference type="ARBA" id="ARBA00024844"/>
    </source>
</evidence>
<keyword evidence="11" id="KW-1015">Disulfide bond</keyword>
<comment type="function">
    <text evidence="12">Colony queen number, a major feature of social organization, is associated with worker genotype for Gp-9. Colonies are headed by either a single reproductive queen (monogyne form) or multiple queens (polygyne form). Differences in worker Gp-9 genotypes between social forms may cause differences in workers' abilities to recognize queens and regulate their numbers.</text>
</comment>
<evidence type="ECO:0000256" key="10">
    <source>
        <dbReference type="ARBA" id="ARBA00023106"/>
    </source>
</evidence>
<keyword evidence="6" id="KW-0589">Pheromone response</keyword>
<evidence type="ECO:0000256" key="2">
    <source>
        <dbReference type="ARBA" id="ARBA00008098"/>
    </source>
</evidence>
<dbReference type="InterPro" id="IPR022354">
    <property type="entry name" value="Pheromone-bd_protein_Gp-9"/>
</dbReference>
<keyword evidence="10" id="KW-0590">Pheromone-binding</keyword>
<keyword evidence="8" id="KW-0085">Behavior</keyword>
<dbReference type="GO" id="GO:0035176">
    <property type="term" value="P:social behavior"/>
    <property type="evidence" value="ECO:0007669"/>
    <property type="project" value="InterPro"/>
</dbReference>
<feature type="chain" id="PRO_5027946916" description="Pheromone-binding protein Gp-9" evidence="14">
    <location>
        <begin position="20"/>
        <end position="156"/>
    </location>
</feature>
<dbReference type="CDD" id="cd23992">
    <property type="entry name" value="PBP_GOBP"/>
    <property type="match status" value="1"/>
</dbReference>
<keyword evidence="5" id="KW-0813">Transport</keyword>
<evidence type="ECO:0000256" key="6">
    <source>
        <dbReference type="ARBA" id="ARBA00022507"/>
    </source>
</evidence>
<comment type="similarity">
    <text evidence="2">Belongs to the PBP/GOBP family.</text>
</comment>
<dbReference type="GeneID" id="106749805"/>
<keyword evidence="7" id="KW-0964">Secreted</keyword>
<proteinExistence type="inferred from homology"/>
<feature type="signal peptide" evidence="14">
    <location>
        <begin position="1"/>
        <end position="19"/>
    </location>
</feature>
<evidence type="ECO:0000313" key="15">
    <source>
        <dbReference type="Proteomes" id="UP000515204"/>
    </source>
</evidence>
<dbReference type="SUPFAM" id="SSF47565">
    <property type="entry name" value="Insect pheromone/odorant-binding proteins"/>
    <property type="match status" value="1"/>
</dbReference>
<evidence type="ECO:0000256" key="11">
    <source>
        <dbReference type="ARBA" id="ARBA00023157"/>
    </source>
</evidence>
<evidence type="ECO:0000256" key="13">
    <source>
        <dbReference type="ARBA" id="ARBA00032377"/>
    </source>
</evidence>
<dbReference type="Pfam" id="PF01395">
    <property type="entry name" value="PBP_GOBP"/>
    <property type="match status" value="1"/>
</dbReference>
<reference evidence="16" key="1">
    <citation type="submission" date="2025-08" db="UniProtKB">
        <authorList>
            <consortium name="RefSeq"/>
        </authorList>
    </citation>
    <scope>IDENTIFICATION</scope>
</reference>
<dbReference type="AlphaFoldDB" id="A0A6P3Y2Q3"/>
<keyword evidence="15" id="KW-1185">Reference proteome</keyword>
<keyword evidence="9 14" id="KW-0732">Signal</keyword>